<gene>
    <name evidence="2" type="ORF">IQ217_17510</name>
</gene>
<dbReference type="PANTHER" id="PTHR34985">
    <property type="entry name" value="SLR0554 PROTEIN"/>
    <property type="match status" value="1"/>
</dbReference>
<dbReference type="EMBL" id="JADEVV010000072">
    <property type="protein sequence ID" value="MBE9255597.1"/>
    <property type="molecule type" value="Genomic_DNA"/>
</dbReference>
<evidence type="ECO:0000313" key="2">
    <source>
        <dbReference type="EMBL" id="MBE9255597.1"/>
    </source>
</evidence>
<feature type="domain" description="DUF3854" evidence="1">
    <location>
        <begin position="155"/>
        <end position="269"/>
    </location>
</feature>
<keyword evidence="3" id="KW-1185">Reference proteome</keyword>
<dbReference type="Pfam" id="PF12965">
    <property type="entry name" value="DUF3854"/>
    <property type="match status" value="1"/>
</dbReference>
<name>A0ABR9VW65_9SYNC</name>
<dbReference type="Proteomes" id="UP000658720">
    <property type="component" value="Unassembled WGS sequence"/>
</dbReference>
<dbReference type="SUPFAM" id="SSF52540">
    <property type="entry name" value="P-loop containing nucleoside triphosphate hydrolases"/>
    <property type="match status" value="1"/>
</dbReference>
<dbReference type="InterPro" id="IPR049996">
    <property type="entry name" value="Slr7037-like"/>
</dbReference>
<accession>A0ABR9VW65</accession>
<evidence type="ECO:0000313" key="3">
    <source>
        <dbReference type="Proteomes" id="UP000658720"/>
    </source>
</evidence>
<comment type="caution">
    <text evidence="2">The sequence shown here is derived from an EMBL/GenBank/DDBJ whole genome shotgun (WGS) entry which is preliminary data.</text>
</comment>
<proteinExistence type="predicted"/>
<dbReference type="InterPro" id="IPR024385">
    <property type="entry name" value="DUF3854"/>
</dbReference>
<dbReference type="PANTHER" id="PTHR34985:SF1">
    <property type="entry name" value="SLR0554 PROTEIN"/>
    <property type="match status" value="1"/>
</dbReference>
<reference evidence="2 3" key="1">
    <citation type="submission" date="2020-10" db="EMBL/GenBank/DDBJ databases">
        <authorList>
            <person name="Castelo-Branco R."/>
            <person name="Eusebio N."/>
            <person name="Adriana R."/>
            <person name="Vieira A."/>
            <person name="Brugerolle De Fraissinette N."/>
            <person name="Rezende De Castro R."/>
            <person name="Schneider M.P."/>
            <person name="Vasconcelos V."/>
            <person name="Leao P.N."/>
        </authorList>
    </citation>
    <scope>NUCLEOTIDE SEQUENCE [LARGE SCALE GENOMIC DNA]</scope>
    <source>
        <strain evidence="2 3">LEGE 00031</strain>
    </source>
</reference>
<dbReference type="NCBIfam" id="NF042913">
    <property type="entry name" value="CyRepA1"/>
    <property type="match status" value="1"/>
</dbReference>
<evidence type="ECO:0000259" key="1">
    <source>
        <dbReference type="Pfam" id="PF12965"/>
    </source>
</evidence>
<organism evidence="2 3">
    <name type="scientific">Synechocystis salina LEGE 00031</name>
    <dbReference type="NCBI Taxonomy" id="1828736"/>
    <lineage>
        <taxon>Bacteria</taxon>
        <taxon>Bacillati</taxon>
        <taxon>Cyanobacteriota</taxon>
        <taxon>Cyanophyceae</taxon>
        <taxon>Synechococcales</taxon>
        <taxon>Merismopediaceae</taxon>
        <taxon>Synechocystis</taxon>
    </lineage>
</organism>
<protein>
    <submittedName>
        <fullName evidence="2">DUF3854 domain-containing protein</fullName>
    </submittedName>
</protein>
<dbReference type="InterPro" id="IPR027417">
    <property type="entry name" value="P-loop_NTPase"/>
</dbReference>
<dbReference type="RefSeq" id="WP_194021041.1">
    <property type="nucleotide sequence ID" value="NZ_JADEVV010000072.1"/>
</dbReference>
<sequence length="1077" mass="120812">MHYLNKISTLDNPQTLKATQFASLPSREFAGIAPDVLAANVEIIPDVEYDPLTKEVLSTPRADLLDQRFTRFTHQARPQEGAYGFFNEDGSLWHSKHLGQDSNGKRTGNYIAPTGIGDVPYRPNIPNAVALNHARRVSPLCEASWLECEANGGLFWDWVKNWKQIPIIVTEGAKKALAAISQGCIALSLYGCDCGQSGGKIKPALLPYVEGRKVFIGLDQDPEPDKRARVNRAIARLTFALKSHAKALPLVMEWDSKAGKGLDDVIATNADIFHLSIAVAINPDRWRLKRDLDLSPLVSLRVNNRYLGDAIKTLPPNKLIAIDSFCGTGKTEWLSKYVLPFLMAGGKIIIPPHREQLAKELGTRFGIEYRTELTKEGKIFGYALCIDSLHPNANPRFHADDWEICWVILDEADQVFWHLLNSSTCERNRTAIANEFAELCNQADKIFLMSSDLTKADIDFIQGLLIEPVEPFVIINDWRPTKRACTSYQKPQELFAKLLERIGAGEKLIIHTGGQKAKSKWGTINLERMLHNQFPKLKILRIDSNSVAEPGHPAFGIMGNLNAVLSLYDIVIASPTLETGISIEGNHFGAVFCFASGSQTVDAIGQSLERYRANVPRYIWATDNACYNLIAGGSTSPYGVIQGMTKLAKLNQSLTQAENYCRMELDSNAIHLKTWAIKAAYHNLGFRNYRDEIHQKLRDNGYDVRFVEMENTDIIKEIAKNQAKISHAEYCQKVADSPILEDREYKALQDKGAKTEAERLTVDATAIANKYATDTINPELVDKDSQRGWYSGLRLQYALTVGAEFTKATDQNRIISLAENNGQIFPPDFNKKCLSAKVEALKALGIPALLDGDRQFTKADPDLVEWHQFICPRARDIKTYLNISINPDPDANRNSPIDCLRKFLKLFALELTEVGRETTGEQVRQYRISMNPDGRQVIFDRWLKRDQEKAKALTLPTVGDVFLSVDSTDIDMPTFPISICIEKNRDFSHINNCTSCKSLGLGNPDQANFNNQVNWDEIIANNNKQISKLGWDESQASQILQERYGQRSRLKLTDAQLFDWIDYCQSQLLLATSKNVS</sequence>